<dbReference type="GO" id="GO:0016020">
    <property type="term" value="C:membrane"/>
    <property type="evidence" value="ECO:0007669"/>
    <property type="project" value="UniProtKB-SubCell"/>
</dbReference>
<evidence type="ECO:0000256" key="6">
    <source>
        <dbReference type="ARBA" id="ARBA00022989"/>
    </source>
</evidence>
<organism evidence="8 9">
    <name type="scientific">Gossypium mustelinum</name>
    <name type="common">Cotton</name>
    <name type="synonym">Gossypium caicoense</name>
    <dbReference type="NCBI Taxonomy" id="34275"/>
    <lineage>
        <taxon>Eukaryota</taxon>
        <taxon>Viridiplantae</taxon>
        <taxon>Streptophyta</taxon>
        <taxon>Embryophyta</taxon>
        <taxon>Tracheophyta</taxon>
        <taxon>Spermatophyta</taxon>
        <taxon>Magnoliopsida</taxon>
        <taxon>eudicotyledons</taxon>
        <taxon>Gunneridae</taxon>
        <taxon>Pentapetalae</taxon>
        <taxon>rosids</taxon>
        <taxon>malvids</taxon>
        <taxon>Malvales</taxon>
        <taxon>Malvaceae</taxon>
        <taxon>Malvoideae</taxon>
        <taxon>Gossypium</taxon>
    </lineage>
</organism>
<evidence type="ECO:0000256" key="4">
    <source>
        <dbReference type="ARBA" id="ARBA00022692"/>
    </source>
</evidence>
<gene>
    <name evidence="8" type="ORF">E1A91_D04G094600v1</name>
</gene>
<keyword evidence="3" id="KW-0602">Photosynthesis</keyword>
<dbReference type="InterPro" id="IPR003683">
    <property type="entry name" value="Cyt_6/f_cplx_su5"/>
</dbReference>
<dbReference type="AlphaFoldDB" id="A0A5D2VD06"/>
<proteinExistence type="inferred from homology"/>
<reference evidence="8 9" key="1">
    <citation type="submission" date="2019-07" db="EMBL/GenBank/DDBJ databases">
        <title>WGS assembly of Gossypium mustelinum.</title>
        <authorList>
            <person name="Chen Z.J."/>
            <person name="Sreedasyam A."/>
            <person name="Ando A."/>
            <person name="Song Q."/>
            <person name="De L."/>
            <person name="Hulse-Kemp A."/>
            <person name="Ding M."/>
            <person name="Ye W."/>
            <person name="Kirkbride R."/>
            <person name="Jenkins J."/>
            <person name="Plott C."/>
            <person name="Lovell J."/>
            <person name="Lin Y.-M."/>
            <person name="Vaughn R."/>
            <person name="Liu B."/>
            <person name="Li W."/>
            <person name="Simpson S."/>
            <person name="Scheffler B."/>
            <person name="Saski C."/>
            <person name="Grover C."/>
            <person name="Hu G."/>
            <person name="Conover J."/>
            <person name="Carlson J."/>
            <person name="Shu S."/>
            <person name="Boston L."/>
            <person name="Williams M."/>
            <person name="Peterson D."/>
            <person name="Mcgee K."/>
            <person name="Jones D."/>
            <person name="Wendel J."/>
            <person name="Stelly D."/>
            <person name="Grimwood J."/>
            <person name="Schmutz J."/>
        </authorList>
    </citation>
    <scope>NUCLEOTIDE SEQUENCE [LARGE SCALE GENOMIC DNA]</scope>
    <source>
        <strain evidence="8">1408120.09</strain>
    </source>
</reference>
<evidence type="ECO:0000313" key="8">
    <source>
        <dbReference type="EMBL" id="TYI86850.1"/>
    </source>
</evidence>
<dbReference type="SUPFAM" id="SSF103446">
    <property type="entry name" value="PetG subunit of the cytochrome b6f complex"/>
    <property type="match status" value="1"/>
</dbReference>
<evidence type="ECO:0000256" key="2">
    <source>
        <dbReference type="ARBA" id="ARBA00022448"/>
    </source>
</evidence>
<dbReference type="GO" id="GO:0009512">
    <property type="term" value="C:cytochrome b6f complex"/>
    <property type="evidence" value="ECO:0007669"/>
    <property type="project" value="InterPro"/>
</dbReference>
<dbReference type="InterPro" id="IPR036099">
    <property type="entry name" value="Cyt_6/f_cplx_su5_sf"/>
</dbReference>
<dbReference type="Pfam" id="PF02529">
    <property type="entry name" value="PetG"/>
    <property type="match status" value="1"/>
</dbReference>
<evidence type="ECO:0000313" key="9">
    <source>
        <dbReference type="Proteomes" id="UP000323597"/>
    </source>
</evidence>
<sequence length="37" mass="4237">MIEFFLFGIVLGLILVTLDGLLVTTYLQYICGDQWDL</sequence>
<keyword evidence="6" id="KW-1133">Transmembrane helix</keyword>
<keyword evidence="9" id="KW-1185">Reference proteome</keyword>
<dbReference type="HAMAP" id="MF_00432">
    <property type="entry name" value="Cytb6_f_PetG"/>
    <property type="match status" value="1"/>
</dbReference>
<evidence type="ECO:0000256" key="7">
    <source>
        <dbReference type="ARBA" id="ARBA00023136"/>
    </source>
</evidence>
<keyword evidence="5" id="KW-0249">Electron transport</keyword>
<dbReference type="Proteomes" id="UP000323597">
    <property type="component" value="Chromosome D04"/>
</dbReference>
<protein>
    <recommendedName>
        <fullName evidence="10">Cytochrome b6/f complex subunit V</fullName>
    </recommendedName>
</protein>
<keyword evidence="2" id="KW-0813">Transport</keyword>
<evidence type="ECO:0008006" key="10">
    <source>
        <dbReference type="Google" id="ProtNLM"/>
    </source>
</evidence>
<evidence type="ECO:0000256" key="5">
    <source>
        <dbReference type="ARBA" id="ARBA00022982"/>
    </source>
</evidence>
<name>A0A5D2VD06_GOSMU</name>
<dbReference type="GO" id="GO:0015979">
    <property type="term" value="P:photosynthesis"/>
    <property type="evidence" value="ECO:0007669"/>
    <property type="project" value="UniProtKB-KW"/>
</dbReference>
<keyword evidence="4" id="KW-0812">Transmembrane</keyword>
<keyword evidence="7" id="KW-0472">Membrane</keyword>
<accession>A0A5D2VD06</accession>
<comment type="subcellular location">
    <subcellularLocation>
        <location evidence="1">Membrane</location>
        <topology evidence="1">Single-pass membrane protein</topology>
    </subcellularLocation>
</comment>
<evidence type="ECO:0000256" key="1">
    <source>
        <dbReference type="ARBA" id="ARBA00004167"/>
    </source>
</evidence>
<evidence type="ECO:0000256" key="3">
    <source>
        <dbReference type="ARBA" id="ARBA00022531"/>
    </source>
</evidence>
<dbReference type="EMBL" id="CM017652">
    <property type="protein sequence ID" value="TYI86850.1"/>
    <property type="molecule type" value="Genomic_DNA"/>
</dbReference>